<gene>
    <name evidence="2" type="ORF">K678_07627</name>
</gene>
<name>S9TIV3_MAGFU</name>
<dbReference type="PANTHER" id="PTHR14136:SF17">
    <property type="entry name" value="BTB_POZ DOMAIN-CONTAINING PROTEIN KCTD9"/>
    <property type="match status" value="1"/>
</dbReference>
<accession>S9TIV3</accession>
<feature type="signal peptide" evidence="1">
    <location>
        <begin position="1"/>
        <end position="20"/>
    </location>
</feature>
<comment type="caution">
    <text evidence="2">The sequence shown here is derived from an EMBL/GenBank/DDBJ whole genome shotgun (WGS) entry which is preliminary data.</text>
</comment>
<dbReference type="AlphaFoldDB" id="S9TIV3"/>
<organism evidence="2 3">
    <name type="scientific">Magnetospirillum fulvum MGU-K5</name>
    <dbReference type="NCBI Taxonomy" id="1316936"/>
    <lineage>
        <taxon>Bacteria</taxon>
        <taxon>Pseudomonadati</taxon>
        <taxon>Pseudomonadota</taxon>
        <taxon>Alphaproteobacteria</taxon>
        <taxon>Rhodospirillales</taxon>
        <taxon>Rhodospirillaceae</taxon>
        <taxon>Magnetospirillum</taxon>
    </lineage>
</organism>
<dbReference type="STRING" id="1316936.K678_07627"/>
<dbReference type="PATRIC" id="fig|1316936.3.peg.1524"/>
<evidence type="ECO:0000256" key="1">
    <source>
        <dbReference type="SAM" id="SignalP"/>
    </source>
</evidence>
<dbReference type="RefSeq" id="WP_021131875.1">
    <property type="nucleotide sequence ID" value="NZ_AQPH01000021.1"/>
</dbReference>
<dbReference type="InterPro" id="IPR001646">
    <property type="entry name" value="5peptide_repeat"/>
</dbReference>
<evidence type="ECO:0000313" key="3">
    <source>
        <dbReference type="Proteomes" id="UP000015350"/>
    </source>
</evidence>
<dbReference type="InterPro" id="IPR051082">
    <property type="entry name" value="Pentapeptide-BTB/POZ_domain"/>
</dbReference>
<dbReference type="EMBL" id="AQPH01000021">
    <property type="protein sequence ID" value="EPY02131.1"/>
    <property type="molecule type" value="Genomic_DNA"/>
</dbReference>
<keyword evidence="1" id="KW-0732">Signal</keyword>
<feature type="chain" id="PRO_5004557339" description="Pentapeptide repeat-containing protein" evidence="1">
    <location>
        <begin position="21"/>
        <end position="164"/>
    </location>
</feature>
<dbReference type="PANTHER" id="PTHR14136">
    <property type="entry name" value="BTB_POZ DOMAIN-CONTAINING PROTEIN KCTD9"/>
    <property type="match status" value="1"/>
</dbReference>
<evidence type="ECO:0000313" key="2">
    <source>
        <dbReference type="EMBL" id="EPY02131.1"/>
    </source>
</evidence>
<protein>
    <recommendedName>
        <fullName evidence="4">Pentapeptide repeat-containing protein</fullName>
    </recommendedName>
</protein>
<dbReference type="Gene3D" id="2.160.20.80">
    <property type="entry name" value="E3 ubiquitin-protein ligase SopA"/>
    <property type="match status" value="1"/>
</dbReference>
<proteinExistence type="predicted"/>
<evidence type="ECO:0008006" key="4">
    <source>
        <dbReference type="Google" id="ProtNLM"/>
    </source>
</evidence>
<reference evidence="2 3" key="1">
    <citation type="submission" date="2013-04" db="EMBL/GenBank/DDBJ databases">
        <authorList>
            <person name="Kuznetsov B."/>
            <person name="Ivanovsky R."/>
        </authorList>
    </citation>
    <scope>NUCLEOTIDE SEQUENCE [LARGE SCALE GENOMIC DNA]</scope>
    <source>
        <strain evidence="2 3">MGU-K5</strain>
    </source>
</reference>
<dbReference type="Proteomes" id="UP000015350">
    <property type="component" value="Unassembled WGS sequence"/>
</dbReference>
<sequence length="164" mass="17580">MRIVALFLFVLLGFAAPTLAADCNAPAAAGVDWQRCYMDGRGFIGDTLTGSRLRETSFQRSDLSGANLVRVDGYRVRFVSARMRGAKLDDGQFSDADFTKADLAGASLVRSDLRRARFFNASLRGADLTGARTQGAEMLGADLSGALWTDGVRRCAEGSLGQCN</sequence>
<dbReference type="eggNOG" id="COG1357">
    <property type="taxonomic scope" value="Bacteria"/>
</dbReference>
<dbReference type="SUPFAM" id="SSF141571">
    <property type="entry name" value="Pentapeptide repeat-like"/>
    <property type="match status" value="1"/>
</dbReference>
<dbReference type="Pfam" id="PF00805">
    <property type="entry name" value="Pentapeptide"/>
    <property type="match status" value="2"/>
</dbReference>
<dbReference type="OrthoDB" id="7304622at2"/>